<dbReference type="EMBL" id="MU003506">
    <property type="protein sequence ID" value="KAF2470965.1"/>
    <property type="molecule type" value="Genomic_DNA"/>
</dbReference>
<sequence length="70" mass="8220">MGLNFLVYASLSFTWEFQSSARSCGANLLSNPSGYYRRPLKKLECIYILKRVFRIPTMCPFHNFRQTHVL</sequence>
<evidence type="ECO:0000313" key="2">
    <source>
        <dbReference type="Proteomes" id="UP000799755"/>
    </source>
</evidence>
<protein>
    <submittedName>
        <fullName evidence="1">Uncharacterized protein</fullName>
    </submittedName>
</protein>
<reference evidence="1" key="1">
    <citation type="journal article" date="2020" name="Stud. Mycol.">
        <title>101 Dothideomycetes genomes: a test case for predicting lifestyles and emergence of pathogens.</title>
        <authorList>
            <person name="Haridas S."/>
            <person name="Albert R."/>
            <person name="Binder M."/>
            <person name="Bloem J."/>
            <person name="Labutti K."/>
            <person name="Salamov A."/>
            <person name="Andreopoulos B."/>
            <person name="Baker S."/>
            <person name="Barry K."/>
            <person name="Bills G."/>
            <person name="Bluhm B."/>
            <person name="Cannon C."/>
            <person name="Castanera R."/>
            <person name="Culley D."/>
            <person name="Daum C."/>
            <person name="Ezra D."/>
            <person name="Gonzalez J."/>
            <person name="Henrissat B."/>
            <person name="Kuo A."/>
            <person name="Liang C."/>
            <person name="Lipzen A."/>
            <person name="Lutzoni F."/>
            <person name="Magnuson J."/>
            <person name="Mondo S."/>
            <person name="Nolan M."/>
            <person name="Ohm R."/>
            <person name="Pangilinan J."/>
            <person name="Park H.-J."/>
            <person name="Ramirez L."/>
            <person name="Alfaro M."/>
            <person name="Sun H."/>
            <person name="Tritt A."/>
            <person name="Yoshinaga Y."/>
            <person name="Zwiers L.-H."/>
            <person name="Turgeon B."/>
            <person name="Goodwin S."/>
            <person name="Spatafora J."/>
            <person name="Crous P."/>
            <person name="Grigoriev I."/>
        </authorList>
    </citation>
    <scope>NUCLEOTIDE SEQUENCE</scope>
    <source>
        <strain evidence="1">ATCC 200398</strain>
    </source>
</reference>
<gene>
    <name evidence="1" type="ORF">BDR25DRAFT_28616</name>
</gene>
<name>A0ACB6QWS9_9PLEO</name>
<evidence type="ECO:0000313" key="1">
    <source>
        <dbReference type="EMBL" id="KAF2470965.1"/>
    </source>
</evidence>
<organism evidence="1 2">
    <name type="scientific">Lindgomyces ingoldianus</name>
    <dbReference type="NCBI Taxonomy" id="673940"/>
    <lineage>
        <taxon>Eukaryota</taxon>
        <taxon>Fungi</taxon>
        <taxon>Dikarya</taxon>
        <taxon>Ascomycota</taxon>
        <taxon>Pezizomycotina</taxon>
        <taxon>Dothideomycetes</taxon>
        <taxon>Pleosporomycetidae</taxon>
        <taxon>Pleosporales</taxon>
        <taxon>Lindgomycetaceae</taxon>
        <taxon>Lindgomyces</taxon>
    </lineage>
</organism>
<accession>A0ACB6QWS9</accession>
<dbReference type="Proteomes" id="UP000799755">
    <property type="component" value="Unassembled WGS sequence"/>
</dbReference>
<proteinExistence type="predicted"/>
<keyword evidence="2" id="KW-1185">Reference proteome</keyword>
<comment type="caution">
    <text evidence="1">The sequence shown here is derived from an EMBL/GenBank/DDBJ whole genome shotgun (WGS) entry which is preliminary data.</text>
</comment>